<evidence type="ECO:0000313" key="18">
    <source>
        <dbReference type="Proteomes" id="UP000448908"/>
    </source>
</evidence>
<keyword evidence="3" id="KW-0597">Phosphoprotein</keyword>
<evidence type="ECO:0000256" key="4">
    <source>
        <dbReference type="ARBA" id="ARBA00022679"/>
    </source>
</evidence>
<dbReference type="AlphaFoldDB" id="A0A3R6KYF2"/>
<evidence type="ECO:0000313" key="10">
    <source>
        <dbReference type="EMBL" id="GKH71754.1"/>
    </source>
</evidence>
<evidence type="ECO:0000259" key="9">
    <source>
        <dbReference type="PROSITE" id="PS50109"/>
    </source>
</evidence>
<dbReference type="EMBL" id="WNCR01000003">
    <property type="protein sequence ID" value="MTU29536.1"/>
    <property type="molecule type" value="Genomic_DNA"/>
</dbReference>
<evidence type="ECO:0000313" key="13">
    <source>
        <dbReference type="EMBL" id="RGZ44954.1"/>
    </source>
</evidence>
<evidence type="ECO:0000313" key="11">
    <source>
        <dbReference type="EMBL" id="MTU29536.1"/>
    </source>
</evidence>
<dbReference type="RefSeq" id="WP_005637943.1">
    <property type="nucleotide sequence ID" value="NZ_BAABYG010000001.1"/>
</dbReference>
<evidence type="ECO:0000256" key="8">
    <source>
        <dbReference type="ARBA" id="ARBA00023012"/>
    </source>
</evidence>
<dbReference type="EC" id="2.7.13.3" evidence="2"/>
<dbReference type="Proteomes" id="UP000448908">
    <property type="component" value="Unassembled WGS sequence"/>
</dbReference>
<evidence type="ECO:0000313" key="12">
    <source>
        <dbReference type="EMBL" id="MTU68929.1"/>
    </source>
</evidence>
<dbReference type="EMBL" id="QRKC01000002">
    <property type="protein sequence ID" value="RHH78590.1"/>
    <property type="molecule type" value="Genomic_DNA"/>
</dbReference>
<dbReference type="InterPro" id="IPR004358">
    <property type="entry name" value="Sig_transdc_His_kin-like_C"/>
</dbReference>
<dbReference type="OrthoDB" id="1046984at2"/>
<evidence type="ECO:0000313" key="14">
    <source>
        <dbReference type="EMBL" id="RHH78590.1"/>
    </source>
</evidence>
<protein>
    <recommendedName>
        <fullName evidence="2">histidine kinase</fullName>
        <ecNumber evidence="2">2.7.13.3</ecNumber>
    </recommendedName>
</protein>
<sequence>MNNLSFHITDITANSIRANASEIGLSVEEQDTRIVIRITDNGSGMDAETARRVTNPFYTTRTTRKVGLGLPFLIQNAEQTGGSVTLTSEPGKGTEVRAVFHSDHIDCPPWGDLPGTVALLITGNPEINVCFEYRSGETGYSISTNEIKEILDGVPLSYPKVMLLIKEMIKENIRS</sequence>
<keyword evidence="7 11" id="KW-0067">ATP-binding</keyword>
<organism evidence="14 15">
    <name type="scientific">Parabacteroides merdae</name>
    <dbReference type="NCBI Taxonomy" id="46503"/>
    <lineage>
        <taxon>Bacteria</taxon>
        <taxon>Pseudomonadati</taxon>
        <taxon>Bacteroidota</taxon>
        <taxon>Bacteroidia</taxon>
        <taxon>Bacteroidales</taxon>
        <taxon>Tannerellaceae</taxon>
        <taxon>Parabacteroides</taxon>
    </lineage>
</organism>
<dbReference type="Proteomes" id="UP000283732">
    <property type="component" value="Unassembled WGS sequence"/>
</dbReference>
<keyword evidence="5" id="KW-0547">Nucleotide-binding</keyword>
<reference evidence="15 16" key="1">
    <citation type="submission" date="2018-08" db="EMBL/GenBank/DDBJ databases">
        <title>A genome reference for cultivated species of the human gut microbiota.</title>
        <authorList>
            <person name="Zou Y."/>
            <person name="Xue W."/>
            <person name="Luo G."/>
        </authorList>
    </citation>
    <scope>NUCLEOTIDE SEQUENCE [LARGE SCALE GENOMIC DNA]</scope>
    <source>
        <strain evidence="14 15">AM16-50</strain>
        <strain evidence="13 16">AM50-15</strain>
    </source>
</reference>
<dbReference type="SMART" id="SM00387">
    <property type="entry name" value="HATPase_c"/>
    <property type="match status" value="1"/>
</dbReference>
<dbReference type="InterPro" id="IPR036890">
    <property type="entry name" value="HATPase_C_sf"/>
</dbReference>
<dbReference type="EMBL" id="WNDA01000009">
    <property type="protein sequence ID" value="MTU68929.1"/>
    <property type="molecule type" value="Genomic_DNA"/>
</dbReference>
<dbReference type="Pfam" id="PF02518">
    <property type="entry name" value="HATPase_c"/>
    <property type="match status" value="1"/>
</dbReference>
<evidence type="ECO:0000313" key="15">
    <source>
        <dbReference type="Proteomes" id="UP000283732"/>
    </source>
</evidence>
<dbReference type="Gene3D" id="3.30.565.10">
    <property type="entry name" value="Histidine kinase-like ATPase, C-terminal domain"/>
    <property type="match status" value="1"/>
</dbReference>
<dbReference type="EMBL" id="QSEF01000024">
    <property type="protein sequence ID" value="RGZ44954.1"/>
    <property type="molecule type" value="Genomic_DNA"/>
</dbReference>
<dbReference type="CDD" id="cd00075">
    <property type="entry name" value="HATPase"/>
    <property type="match status" value="1"/>
</dbReference>
<comment type="caution">
    <text evidence="14">The sequence shown here is derived from an EMBL/GenBank/DDBJ whole genome shotgun (WGS) entry which is preliminary data.</text>
</comment>
<feature type="domain" description="Histidine kinase" evidence="9">
    <location>
        <begin position="1"/>
        <end position="104"/>
    </location>
</feature>
<reference evidence="10" key="3">
    <citation type="submission" date="2022-01" db="EMBL/GenBank/DDBJ databases">
        <title>Novel bile acid biosynthetic pathways are enriched in the microbiome of centenarians.</title>
        <authorList>
            <person name="Sato Y."/>
            <person name="Atarashi K."/>
            <person name="Plichta R.D."/>
            <person name="Arai Y."/>
            <person name="Sasajima S."/>
            <person name="Kearney M.S."/>
            <person name="Suda W."/>
            <person name="Takeshita K."/>
            <person name="Sasaki T."/>
            <person name="Okamoto S."/>
            <person name="Skelly N.A."/>
            <person name="Okamura Y."/>
            <person name="Vlamakis H."/>
            <person name="Li Y."/>
            <person name="Tanoue T."/>
            <person name="Takei H."/>
            <person name="Nittono H."/>
            <person name="Narushima S."/>
            <person name="Irie J."/>
            <person name="Itoh H."/>
            <person name="Moriya K."/>
            <person name="Sugiura Y."/>
            <person name="Suematsu M."/>
            <person name="Moritoki N."/>
            <person name="Shibata S."/>
            <person name="Littman R.D."/>
            <person name="Fischbach A.M."/>
            <person name="Uwamino Y."/>
            <person name="Inoue T."/>
            <person name="Honda A."/>
            <person name="Hattori M."/>
            <person name="Murai T."/>
            <person name="Xavier J.R."/>
            <person name="Hirose N."/>
            <person name="Honda K."/>
        </authorList>
    </citation>
    <scope>NUCLEOTIDE SEQUENCE</scope>
    <source>
        <strain evidence="10">CE91-St3</strain>
    </source>
</reference>
<dbReference type="InterPro" id="IPR005467">
    <property type="entry name" value="His_kinase_dom"/>
</dbReference>
<dbReference type="GO" id="GO:0000160">
    <property type="term" value="P:phosphorelay signal transduction system"/>
    <property type="evidence" value="ECO:0007669"/>
    <property type="project" value="UniProtKB-KW"/>
</dbReference>
<dbReference type="InterPro" id="IPR003594">
    <property type="entry name" value="HATPase_dom"/>
</dbReference>
<name>A0A3R6KYF2_9BACT</name>
<dbReference type="Proteomes" id="UP001055114">
    <property type="component" value="Unassembled WGS sequence"/>
</dbReference>
<evidence type="ECO:0000256" key="2">
    <source>
        <dbReference type="ARBA" id="ARBA00012438"/>
    </source>
</evidence>
<reference evidence="17 18" key="2">
    <citation type="journal article" date="2019" name="Nat. Med.">
        <title>A library of human gut bacterial isolates paired with longitudinal multiomics data enables mechanistic microbiome research.</title>
        <authorList>
            <person name="Poyet M."/>
            <person name="Groussin M."/>
            <person name="Gibbons S.M."/>
            <person name="Avila-Pacheco J."/>
            <person name="Jiang X."/>
            <person name="Kearney S.M."/>
            <person name="Perrotta A.R."/>
            <person name="Berdy B."/>
            <person name="Zhao S."/>
            <person name="Lieberman T.D."/>
            <person name="Swanson P.K."/>
            <person name="Smith M."/>
            <person name="Roesemann S."/>
            <person name="Alexander J.E."/>
            <person name="Rich S.A."/>
            <person name="Livny J."/>
            <person name="Vlamakis H."/>
            <person name="Clish C."/>
            <person name="Bullock K."/>
            <person name="Deik A."/>
            <person name="Scott J."/>
            <person name="Pierce K.A."/>
            <person name="Xavier R.J."/>
            <person name="Alm E.J."/>
        </authorList>
    </citation>
    <scope>NUCLEOTIDE SEQUENCE [LARGE SCALE GENOMIC DNA]</scope>
    <source>
        <strain evidence="12 18">BIOML-A16</strain>
        <strain evidence="11 17">BIOML-A25</strain>
    </source>
</reference>
<dbReference type="GO" id="GO:0005524">
    <property type="term" value="F:ATP binding"/>
    <property type="evidence" value="ECO:0007669"/>
    <property type="project" value="UniProtKB-KW"/>
</dbReference>
<evidence type="ECO:0000313" key="17">
    <source>
        <dbReference type="Proteomes" id="UP000437446"/>
    </source>
</evidence>
<evidence type="ECO:0000256" key="6">
    <source>
        <dbReference type="ARBA" id="ARBA00022777"/>
    </source>
</evidence>
<dbReference type="EMBL" id="BQNZ01000001">
    <property type="protein sequence ID" value="GKH71754.1"/>
    <property type="molecule type" value="Genomic_DNA"/>
</dbReference>
<dbReference type="SUPFAM" id="SSF55874">
    <property type="entry name" value="ATPase domain of HSP90 chaperone/DNA topoisomerase II/histidine kinase"/>
    <property type="match status" value="1"/>
</dbReference>
<keyword evidence="4" id="KW-0808">Transferase</keyword>
<evidence type="ECO:0000256" key="1">
    <source>
        <dbReference type="ARBA" id="ARBA00000085"/>
    </source>
</evidence>
<evidence type="ECO:0000256" key="3">
    <source>
        <dbReference type="ARBA" id="ARBA00022553"/>
    </source>
</evidence>
<dbReference type="GO" id="GO:0004673">
    <property type="term" value="F:protein histidine kinase activity"/>
    <property type="evidence" value="ECO:0007669"/>
    <property type="project" value="UniProtKB-EC"/>
</dbReference>
<keyword evidence="6 14" id="KW-0418">Kinase</keyword>
<keyword evidence="8" id="KW-0902">Two-component regulatory system</keyword>
<dbReference type="Proteomes" id="UP000437446">
    <property type="component" value="Unassembled WGS sequence"/>
</dbReference>
<evidence type="ECO:0000313" key="16">
    <source>
        <dbReference type="Proteomes" id="UP000285173"/>
    </source>
</evidence>
<dbReference type="PROSITE" id="PS50109">
    <property type="entry name" value="HIS_KIN"/>
    <property type="match status" value="1"/>
</dbReference>
<accession>A0A3R6KYF2</accession>
<gene>
    <name evidence="10" type="ORF">CE91St3_16170</name>
    <name evidence="14" type="ORF">DW191_07970</name>
    <name evidence="13" type="ORF">DW986_15675</name>
    <name evidence="11" type="ORF">GMD66_09995</name>
    <name evidence="12" type="ORF">GMD92_07530</name>
</gene>
<comment type="catalytic activity">
    <reaction evidence="1">
        <text>ATP + protein L-histidine = ADP + protein N-phospho-L-histidine.</text>
        <dbReference type="EC" id="2.7.13.3"/>
    </reaction>
</comment>
<dbReference type="PANTHER" id="PTHR43065:SF10">
    <property type="entry name" value="PEROXIDE STRESS-ACTIVATED HISTIDINE KINASE MAK3"/>
    <property type="match status" value="1"/>
</dbReference>
<dbReference type="GeneID" id="49202019"/>
<dbReference type="Proteomes" id="UP000285173">
    <property type="component" value="Unassembled WGS sequence"/>
</dbReference>
<dbReference type="PRINTS" id="PR00344">
    <property type="entry name" value="BCTRLSENSOR"/>
</dbReference>
<proteinExistence type="predicted"/>
<evidence type="ECO:0000256" key="7">
    <source>
        <dbReference type="ARBA" id="ARBA00022840"/>
    </source>
</evidence>
<evidence type="ECO:0000256" key="5">
    <source>
        <dbReference type="ARBA" id="ARBA00022741"/>
    </source>
</evidence>
<dbReference type="PANTHER" id="PTHR43065">
    <property type="entry name" value="SENSOR HISTIDINE KINASE"/>
    <property type="match status" value="1"/>
</dbReference>